<reference evidence="1" key="1">
    <citation type="submission" date="2022-07" db="EMBL/GenBank/DDBJ databases">
        <title>Phylogenomic reconstructions and comparative analyses of Kickxellomycotina fungi.</title>
        <authorList>
            <person name="Reynolds N.K."/>
            <person name="Stajich J.E."/>
            <person name="Barry K."/>
            <person name="Grigoriev I.V."/>
            <person name="Crous P."/>
            <person name="Smith M.E."/>
        </authorList>
    </citation>
    <scope>NUCLEOTIDE SEQUENCE</scope>
    <source>
        <strain evidence="1">NBRC 105413</strain>
    </source>
</reference>
<sequence>MSNGNSPGSVTSNAYYSMFTPMQYDHIMSVEQNGWESSDGESDDHLHFPQEDVLMLPGPDGAKARRIRKSVSLTPQNSQSGTDNLQEDTFMMQLDIPTCPSGCGCNCLYESRRAIL</sequence>
<keyword evidence="2" id="KW-1185">Reference proteome</keyword>
<dbReference type="Proteomes" id="UP001145021">
    <property type="component" value="Unassembled WGS sequence"/>
</dbReference>
<accession>A0A9W7XG02</accession>
<gene>
    <name evidence="1" type="ORF">LPJ64_006317</name>
</gene>
<organism evidence="1 2">
    <name type="scientific">Coemansia asiatica</name>
    <dbReference type="NCBI Taxonomy" id="1052880"/>
    <lineage>
        <taxon>Eukaryota</taxon>
        <taxon>Fungi</taxon>
        <taxon>Fungi incertae sedis</taxon>
        <taxon>Zoopagomycota</taxon>
        <taxon>Kickxellomycotina</taxon>
        <taxon>Kickxellomycetes</taxon>
        <taxon>Kickxellales</taxon>
        <taxon>Kickxellaceae</taxon>
        <taxon>Coemansia</taxon>
    </lineage>
</organism>
<name>A0A9W7XG02_9FUNG</name>
<dbReference type="EMBL" id="JANBOH010000667">
    <property type="protein sequence ID" value="KAJ1641751.1"/>
    <property type="molecule type" value="Genomic_DNA"/>
</dbReference>
<proteinExistence type="predicted"/>
<evidence type="ECO:0000313" key="1">
    <source>
        <dbReference type="EMBL" id="KAJ1641751.1"/>
    </source>
</evidence>
<dbReference type="AlphaFoldDB" id="A0A9W7XG02"/>
<evidence type="ECO:0000313" key="2">
    <source>
        <dbReference type="Proteomes" id="UP001145021"/>
    </source>
</evidence>
<protein>
    <submittedName>
        <fullName evidence="1">Uncharacterized protein</fullName>
    </submittedName>
</protein>
<comment type="caution">
    <text evidence="1">The sequence shown here is derived from an EMBL/GenBank/DDBJ whole genome shotgun (WGS) entry which is preliminary data.</text>
</comment>